<dbReference type="RefSeq" id="WP_103566031.1">
    <property type="nucleotide sequence ID" value="NZ_MTBP01000005.1"/>
</dbReference>
<dbReference type="EMBL" id="MTBP01000005">
    <property type="protein sequence ID" value="POM22410.1"/>
    <property type="molecule type" value="Genomic_DNA"/>
</dbReference>
<feature type="compositionally biased region" description="Low complexity" evidence="1">
    <location>
        <begin position="338"/>
        <end position="353"/>
    </location>
</feature>
<keyword evidence="3" id="KW-1185">Reference proteome</keyword>
<feature type="region of interest" description="Disordered" evidence="1">
    <location>
        <begin position="208"/>
        <end position="236"/>
    </location>
</feature>
<dbReference type="AlphaFoldDB" id="A0A2P4UBI6"/>
<feature type="compositionally biased region" description="Low complexity" evidence="1">
    <location>
        <begin position="221"/>
        <end position="234"/>
    </location>
</feature>
<feature type="compositionally biased region" description="Gly residues" evidence="1">
    <location>
        <begin position="354"/>
        <end position="365"/>
    </location>
</feature>
<reference evidence="2 3" key="1">
    <citation type="journal article" date="2017" name="Chemistry">
        <title>Isolation, Biosynthesis and Chemical Modifications of Rubterolones A-F: Rare Tropolone Alkaloids from Actinomadura sp. 5-2.</title>
        <authorList>
            <person name="Guo H."/>
            <person name="Benndorf R."/>
            <person name="Leichnitz D."/>
            <person name="Klassen J.L."/>
            <person name="Vollmers J."/>
            <person name="Gorls H."/>
            <person name="Steinacker M."/>
            <person name="Weigel C."/>
            <person name="Dahse H.M."/>
            <person name="Kaster A.K."/>
            <person name="de Beer Z.W."/>
            <person name="Poulsen M."/>
            <person name="Beemelmanns C."/>
        </authorList>
    </citation>
    <scope>NUCLEOTIDE SEQUENCE [LARGE SCALE GENOMIC DNA]</scope>
    <source>
        <strain evidence="2 3">5-2</strain>
    </source>
</reference>
<evidence type="ECO:0000313" key="2">
    <source>
        <dbReference type="EMBL" id="POM22410.1"/>
    </source>
</evidence>
<evidence type="ECO:0000313" key="3">
    <source>
        <dbReference type="Proteomes" id="UP000242367"/>
    </source>
</evidence>
<accession>A0A2P4UBI6</accession>
<comment type="caution">
    <text evidence="2">The sequence shown here is derived from an EMBL/GenBank/DDBJ whole genome shotgun (WGS) entry which is preliminary data.</text>
</comment>
<gene>
    <name evidence="2" type="ORF">BTM25_53600</name>
</gene>
<evidence type="ECO:0000256" key="1">
    <source>
        <dbReference type="SAM" id="MobiDB-lite"/>
    </source>
</evidence>
<organism evidence="2 3">
    <name type="scientific">Actinomadura rubteroloni</name>
    <dbReference type="NCBI Taxonomy" id="1926885"/>
    <lineage>
        <taxon>Bacteria</taxon>
        <taxon>Bacillati</taxon>
        <taxon>Actinomycetota</taxon>
        <taxon>Actinomycetes</taxon>
        <taxon>Streptosporangiales</taxon>
        <taxon>Thermomonosporaceae</taxon>
        <taxon>Actinomadura</taxon>
    </lineage>
</organism>
<dbReference type="Proteomes" id="UP000242367">
    <property type="component" value="Unassembled WGS sequence"/>
</dbReference>
<proteinExistence type="predicted"/>
<sequence length="461" mass="46090">MHAFLEIPAPGAPAGRFLVAGPVAPPRAAALRASLARGRGRTAALALDLLGSPYLTLTACPAPPVPDDLTGPGIAAVRRAARHTLVTLRPDPSAGPSRTGRRFLAQRLVARAAAHASGGCAVDLDARRILDRDVGPPREPDAFVLDFTWLSVFVMWAGSGRIRAFTRGLARFGLPELSVRTAPLGHLLTAANVLRGTAAGLLNEYLTTRTRPRPSGASPGRASADATTSAARADPSVRPCTCPLGTAPGSPSGCTCGSACGSAPGSGSGTASGDTCGSPSGCGSGSPPGGARVRSSGSPCGCACGGVSSSPSGCVCGGPSGSPPGGARVRSSGSAARGACGCPPGSRSGSSSGDPGGGTGGGPSGGPLKRASESSGAGLWRLRADRIVDPDDVLRYWGAEPLWRRRGLAVRLVMPGTAGLPGGSGGWTLEVVPPPDGDGARWWDERAARLIPPLSRPVKNR</sequence>
<feature type="region of interest" description="Disordered" evidence="1">
    <location>
        <begin position="338"/>
        <end position="373"/>
    </location>
</feature>
<protein>
    <submittedName>
        <fullName evidence="2">Uncharacterized protein</fullName>
    </submittedName>
</protein>
<name>A0A2P4UBI6_9ACTN</name>